<dbReference type="GO" id="GO:2000344">
    <property type="term" value="P:positive regulation of acrosome reaction"/>
    <property type="evidence" value="ECO:0007669"/>
    <property type="project" value="TreeGrafter"/>
</dbReference>
<accession>L5LW68</accession>
<dbReference type="GO" id="GO:0007339">
    <property type="term" value="P:binding of sperm to zona pellucida"/>
    <property type="evidence" value="ECO:0007669"/>
    <property type="project" value="TreeGrafter"/>
</dbReference>
<reference evidence="4" key="1">
    <citation type="journal article" date="2013" name="Science">
        <title>Comparative analysis of bat genomes provides insight into the evolution of flight and immunity.</title>
        <authorList>
            <person name="Zhang G."/>
            <person name="Cowled C."/>
            <person name="Shi Z."/>
            <person name="Huang Z."/>
            <person name="Bishop-Lilly K.A."/>
            <person name="Fang X."/>
            <person name="Wynne J.W."/>
            <person name="Xiong Z."/>
            <person name="Baker M.L."/>
            <person name="Zhao W."/>
            <person name="Tachedjian M."/>
            <person name="Zhu Y."/>
            <person name="Zhou P."/>
            <person name="Jiang X."/>
            <person name="Ng J."/>
            <person name="Yang L."/>
            <person name="Wu L."/>
            <person name="Xiao J."/>
            <person name="Feng Y."/>
            <person name="Chen Y."/>
            <person name="Sun X."/>
            <person name="Zhang Y."/>
            <person name="Marsh G.A."/>
            <person name="Crameri G."/>
            <person name="Broder C.C."/>
            <person name="Frey K.G."/>
            <person name="Wang L.F."/>
            <person name="Wang J."/>
        </authorList>
    </citation>
    <scope>NUCLEOTIDE SEQUENCE [LARGE SCALE GENOMIC DNA]</scope>
</reference>
<dbReference type="PANTHER" id="PTHR11576">
    <property type="entry name" value="ZONA PELLUCIDA SPERM-BINDING PROTEIN 3"/>
    <property type="match status" value="1"/>
</dbReference>
<evidence type="ECO:0000313" key="3">
    <source>
        <dbReference type="EMBL" id="ELK29703.1"/>
    </source>
</evidence>
<evidence type="ECO:0000256" key="1">
    <source>
        <dbReference type="SAM" id="MobiDB-lite"/>
    </source>
</evidence>
<keyword evidence="4" id="KW-1185">Reference proteome</keyword>
<dbReference type="FunFam" id="2.60.40.4100:FF:000002">
    <property type="entry name" value="Zona pellucida sperm-binding protein 3"/>
    <property type="match status" value="1"/>
</dbReference>
<name>L5LW68_MYODS</name>
<dbReference type="eggNOG" id="ENOG502QSZF">
    <property type="taxonomic scope" value="Eukaryota"/>
</dbReference>
<gene>
    <name evidence="3" type="ORF">MDA_GLEAN10020656</name>
</gene>
<dbReference type="AlphaFoldDB" id="L5LW68"/>
<dbReference type="GO" id="GO:0035803">
    <property type="term" value="P:egg coat formation"/>
    <property type="evidence" value="ECO:0007669"/>
    <property type="project" value="TreeGrafter"/>
</dbReference>
<dbReference type="InterPro" id="IPR042235">
    <property type="entry name" value="ZP-C_dom"/>
</dbReference>
<feature type="transmembrane region" description="Helical" evidence="2">
    <location>
        <begin position="248"/>
        <end position="270"/>
    </location>
</feature>
<keyword evidence="2" id="KW-0812">Transmembrane</keyword>
<dbReference type="GO" id="GO:0031012">
    <property type="term" value="C:extracellular matrix"/>
    <property type="evidence" value="ECO:0007669"/>
    <property type="project" value="TreeGrafter"/>
</dbReference>
<keyword evidence="2" id="KW-1133">Transmembrane helix</keyword>
<evidence type="ECO:0000256" key="2">
    <source>
        <dbReference type="SAM" id="Phobius"/>
    </source>
</evidence>
<organism evidence="3 4">
    <name type="scientific">Myotis davidii</name>
    <name type="common">David's myotis</name>
    <dbReference type="NCBI Taxonomy" id="225400"/>
    <lineage>
        <taxon>Eukaryota</taxon>
        <taxon>Metazoa</taxon>
        <taxon>Chordata</taxon>
        <taxon>Craniata</taxon>
        <taxon>Vertebrata</taxon>
        <taxon>Euteleostomi</taxon>
        <taxon>Mammalia</taxon>
        <taxon>Eutheria</taxon>
        <taxon>Laurasiatheria</taxon>
        <taxon>Chiroptera</taxon>
        <taxon>Yangochiroptera</taxon>
        <taxon>Vespertilionidae</taxon>
        <taxon>Myotis</taxon>
    </lineage>
</organism>
<dbReference type="Gene3D" id="2.60.40.4100">
    <property type="entry name" value="Zona pellucida, ZP-C domain"/>
    <property type="match status" value="1"/>
</dbReference>
<proteinExistence type="predicted"/>
<dbReference type="EMBL" id="KB107782">
    <property type="protein sequence ID" value="ELK29703.1"/>
    <property type="molecule type" value="Genomic_DNA"/>
</dbReference>
<sequence>MRAERLAPNSEMLARDNDSAFLASAARTDDVKASGLHCDREGRAQQDAKLAMEAERVFCPIPNLSMLILAFLASAARTDDVKASGLHCDREGRAQQDAKLAMEAERGLLDYSLSGLTQSPQRVRHIQFIVDVFHFANDSRNMICITCHLKVTSADQGPDQLNKACSFSKSSSSWSPVEGTADICHCCNKGSCGIPSHSRRLVGQGQEPASRRRRHETEEADVTVGPLIFLGKTGNPDVEESTSSLTSLMLGLVLAMVASLTLANIVLGLAKWRQAAFHPGM</sequence>
<protein>
    <submittedName>
        <fullName evidence="3">Zona pellucida sperm-binding protein 3</fullName>
    </submittedName>
</protein>
<keyword evidence="2" id="KW-0472">Membrane</keyword>
<dbReference type="Proteomes" id="UP000010556">
    <property type="component" value="Unassembled WGS sequence"/>
</dbReference>
<evidence type="ECO:0000313" key="4">
    <source>
        <dbReference type="Proteomes" id="UP000010556"/>
    </source>
</evidence>
<dbReference type="PANTHER" id="PTHR11576:SF2">
    <property type="entry name" value="ZONA PELLUCIDA SPERM-BINDING PROTEIN 3"/>
    <property type="match status" value="1"/>
</dbReference>
<feature type="region of interest" description="Disordered" evidence="1">
    <location>
        <begin position="198"/>
        <end position="219"/>
    </location>
</feature>
<dbReference type="GO" id="GO:0032190">
    <property type="term" value="F:acrosin binding"/>
    <property type="evidence" value="ECO:0007669"/>
    <property type="project" value="TreeGrafter"/>
</dbReference>